<feature type="transmembrane region" description="Helical" evidence="8">
    <location>
        <begin position="88"/>
        <end position="116"/>
    </location>
</feature>
<feature type="compositionally biased region" description="Polar residues" evidence="7">
    <location>
        <begin position="35"/>
        <end position="44"/>
    </location>
</feature>
<evidence type="ECO:0000256" key="2">
    <source>
        <dbReference type="ARBA" id="ARBA00006840"/>
    </source>
</evidence>
<keyword evidence="3 8" id="KW-0812">Transmembrane</keyword>
<dbReference type="PRINTS" id="PR00259">
    <property type="entry name" value="TMFOUR"/>
</dbReference>
<dbReference type="InterPro" id="IPR018499">
    <property type="entry name" value="Tetraspanin/Peripherin"/>
</dbReference>
<keyword evidence="6" id="KW-0325">Glycoprotein</keyword>
<protein>
    <submittedName>
        <fullName evidence="9">Tetraspanin-4 isoform X1</fullName>
    </submittedName>
</protein>
<dbReference type="PANTHER" id="PTHR19282">
    <property type="entry name" value="TETRASPANIN"/>
    <property type="match status" value="1"/>
</dbReference>
<evidence type="ECO:0000256" key="4">
    <source>
        <dbReference type="ARBA" id="ARBA00022989"/>
    </source>
</evidence>
<dbReference type="CDD" id="cd03165">
    <property type="entry name" value="NET-5_like_LEL"/>
    <property type="match status" value="1"/>
</dbReference>
<evidence type="ECO:0000256" key="8">
    <source>
        <dbReference type="SAM" id="Phobius"/>
    </source>
</evidence>
<evidence type="ECO:0000313" key="9">
    <source>
        <dbReference type="EMBL" id="CAH2318870.1"/>
    </source>
</evidence>
<dbReference type="InterPro" id="IPR008952">
    <property type="entry name" value="Tetraspanin_EC2_sf"/>
</dbReference>
<dbReference type="SUPFAM" id="SSF48652">
    <property type="entry name" value="Tetraspanin"/>
    <property type="match status" value="1"/>
</dbReference>
<feature type="transmembrane region" description="Helical" evidence="8">
    <location>
        <begin position="136"/>
        <end position="156"/>
    </location>
</feature>
<keyword evidence="4 8" id="KW-1133">Transmembrane helix</keyword>
<evidence type="ECO:0000256" key="1">
    <source>
        <dbReference type="ARBA" id="ARBA00004141"/>
    </source>
</evidence>
<dbReference type="PROSITE" id="PS00421">
    <property type="entry name" value="TM4_1"/>
    <property type="match status" value="1"/>
</dbReference>
<proteinExistence type="inferred from homology"/>
<accession>A0AAD1WR80</accession>
<feature type="transmembrane region" description="Helical" evidence="8">
    <location>
        <begin position="163"/>
        <end position="187"/>
    </location>
</feature>
<gene>
    <name evidence="9" type="ORF">PECUL_23A054440</name>
</gene>
<keyword evidence="5 8" id="KW-0472">Membrane</keyword>
<dbReference type="Pfam" id="PF00335">
    <property type="entry name" value="Tetraspanin"/>
    <property type="match status" value="1"/>
</dbReference>
<feature type="region of interest" description="Disordered" evidence="7">
    <location>
        <begin position="1"/>
        <end position="52"/>
    </location>
</feature>
<evidence type="ECO:0000256" key="7">
    <source>
        <dbReference type="SAM" id="MobiDB-lite"/>
    </source>
</evidence>
<evidence type="ECO:0000256" key="6">
    <source>
        <dbReference type="ARBA" id="ARBA00023180"/>
    </source>
</evidence>
<comment type="similarity">
    <text evidence="2">Belongs to the tetraspanin (TM4SF) family.</text>
</comment>
<dbReference type="Proteomes" id="UP001295444">
    <property type="component" value="Chromosome 10"/>
</dbReference>
<sequence>MQTSSSDDPSYSQSSPPRGRRPRWKGVYSGRWGVGNSSSFSGVQPNPEEASVGEGKKENRVIVLYLDLSFLLLLELKKMSMTRSCLLCIKITMFVFNLIFWLGGCGILGVGVWLAVTQGKFATLSISFPSLSAASLFMVTGSVIMVVGFIGCLGAVTEHRCLLLTFFVVLLIIFVLEMISMILFLTYKEEFHSYAQEDLKKGLKLYKTNGNLGLTNAWDIVQTQFRCCGVKNYTDWYDVSNNFTVPHSCCSEHHEDCQSMPTTWWKDPCYVKVKEWVALNMSSVRIFGICILIVQVFGLVFSMLMYCQVLKAEKYYE</sequence>
<evidence type="ECO:0000313" key="10">
    <source>
        <dbReference type="Proteomes" id="UP001295444"/>
    </source>
</evidence>
<dbReference type="Gene3D" id="1.10.1450.10">
    <property type="entry name" value="Tetraspanin"/>
    <property type="match status" value="1"/>
</dbReference>
<comment type="subcellular location">
    <subcellularLocation>
        <location evidence="1">Membrane</location>
        <topology evidence="1">Multi-pass membrane protein</topology>
    </subcellularLocation>
</comment>
<dbReference type="PANTHER" id="PTHR19282:SF377">
    <property type="entry name" value="TETRASPANIN"/>
    <property type="match status" value="1"/>
</dbReference>
<feature type="transmembrane region" description="Helical" evidence="8">
    <location>
        <begin position="286"/>
        <end position="307"/>
    </location>
</feature>
<dbReference type="GO" id="GO:0005886">
    <property type="term" value="C:plasma membrane"/>
    <property type="evidence" value="ECO:0007669"/>
    <property type="project" value="TreeGrafter"/>
</dbReference>
<dbReference type="EMBL" id="OW240921">
    <property type="protein sequence ID" value="CAH2318870.1"/>
    <property type="molecule type" value="Genomic_DNA"/>
</dbReference>
<evidence type="ECO:0000256" key="3">
    <source>
        <dbReference type="ARBA" id="ARBA00022692"/>
    </source>
</evidence>
<dbReference type="InterPro" id="IPR018503">
    <property type="entry name" value="Tetraspanin_CS"/>
</dbReference>
<feature type="compositionally biased region" description="Low complexity" evidence="7">
    <location>
        <begin position="1"/>
        <end position="17"/>
    </location>
</feature>
<keyword evidence="10" id="KW-1185">Reference proteome</keyword>
<dbReference type="AlphaFoldDB" id="A0AAD1WR80"/>
<evidence type="ECO:0000256" key="5">
    <source>
        <dbReference type="ARBA" id="ARBA00023136"/>
    </source>
</evidence>
<reference evidence="9" key="1">
    <citation type="submission" date="2022-03" db="EMBL/GenBank/DDBJ databases">
        <authorList>
            <person name="Alioto T."/>
            <person name="Alioto T."/>
            <person name="Gomez Garrido J."/>
        </authorList>
    </citation>
    <scope>NUCLEOTIDE SEQUENCE</scope>
</reference>
<organism evidence="9 10">
    <name type="scientific">Pelobates cultripes</name>
    <name type="common">Western spadefoot toad</name>
    <dbReference type="NCBI Taxonomy" id="61616"/>
    <lineage>
        <taxon>Eukaryota</taxon>
        <taxon>Metazoa</taxon>
        <taxon>Chordata</taxon>
        <taxon>Craniata</taxon>
        <taxon>Vertebrata</taxon>
        <taxon>Euteleostomi</taxon>
        <taxon>Amphibia</taxon>
        <taxon>Batrachia</taxon>
        <taxon>Anura</taxon>
        <taxon>Pelobatoidea</taxon>
        <taxon>Pelobatidae</taxon>
        <taxon>Pelobates</taxon>
    </lineage>
</organism>
<name>A0AAD1WR80_PELCU</name>